<evidence type="ECO:0000256" key="1">
    <source>
        <dbReference type="ARBA" id="ARBA00001947"/>
    </source>
</evidence>
<evidence type="ECO:0000256" key="9">
    <source>
        <dbReference type="ARBA" id="ARBA00069410"/>
    </source>
</evidence>
<feature type="domain" description="Adenosine deaminase" evidence="11">
    <location>
        <begin position="20"/>
        <end position="342"/>
    </location>
</feature>
<comment type="catalytic activity">
    <reaction evidence="8">
        <text>N(6)-methyl-AMP + H2O + H(+) = IMP + methylamine</text>
        <dbReference type="Rhea" id="RHEA:16001"/>
        <dbReference type="ChEBI" id="CHEBI:15377"/>
        <dbReference type="ChEBI" id="CHEBI:15378"/>
        <dbReference type="ChEBI" id="CHEBI:58053"/>
        <dbReference type="ChEBI" id="CHEBI:59338"/>
        <dbReference type="ChEBI" id="CHEBI:144842"/>
    </reaction>
    <physiologicalReaction direction="left-to-right" evidence="8">
        <dbReference type="Rhea" id="RHEA:16002"/>
    </physiologicalReaction>
</comment>
<dbReference type="Pfam" id="PF00962">
    <property type="entry name" value="A_deaminase"/>
    <property type="match status" value="1"/>
</dbReference>
<evidence type="ECO:0000256" key="7">
    <source>
        <dbReference type="ARBA" id="ARBA00023080"/>
    </source>
</evidence>
<name>A0A6I8NF53_ORNAN</name>
<dbReference type="PANTHER" id="PTHR11409:SF42">
    <property type="entry name" value="ADENOSINE DEAMINASE-LIKE PROTEIN"/>
    <property type="match status" value="1"/>
</dbReference>
<dbReference type="Bgee" id="ENSOANG00000038255">
    <property type="expression patterns" value="Expressed in fibroblast and 7 other cell types or tissues"/>
</dbReference>
<keyword evidence="5" id="KW-0378">Hydrolase</keyword>
<evidence type="ECO:0000256" key="2">
    <source>
        <dbReference type="ARBA" id="ARBA00006676"/>
    </source>
</evidence>
<evidence type="ECO:0000256" key="10">
    <source>
        <dbReference type="ARBA" id="ARBA00082703"/>
    </source>
</evidence>
<dbReference type="InParanoid" id="A0A6I8NF53"/>
<comment type="subunit">
    <text evidence="3">Monomer.</text>
</comment>
<dbReference type="OMA" id="RPQFKPY"/>
<keyword evidence="13" id="KW-1185">Reference proteome</keyword>
<reference evidence="12" key="2">
    <citation type="submission" date="2025-09" db="UniProtKB">
        <authorList>
            <consortium name="Ensembl"/>
        </authorList>
    </citation>
    <scope>IDENTIFICATION</scope>
    <source>
        <strain evidence="12">Glennie</strain>
    </source>
</reference>
<dbReference type="AlphaFoldDB" id="A0A6I8NF53"/>
<evidence type="ECO:0000256" key="5">
    <source>
        <dbReference type="ARBA" id="ARBA00022801"/>
    </source>
</evidence>
<accession>A0A6I8NF53</accession>
<keyword evidence="4" id="KW-0479">Metal-binding</keyword>
<reference evidence="12" key="1">
    <citation type="submission" date="2025-08" db="UniProtKB">
        <authorList>
            <consortium name="Ensembl"/>
        </authorList>
    </citation>
    <scope>IDENTIFICATION</scope>
    <source>
        <strain evidence="12">Glennie</strain>
    </source>
</reference>
<evidence type="ECO:0000256" key="4">
    <source>
        <dbReference type="ARBA" id="ARBA00022723"/>
    </source>
</evidence>
<dbReference type="FunFam" id="3.20.20.140:FF:000033">
    <property type="entry name" value="Adenosine deaminase-like protein"/>
    <property type="match status" value="1"/>
</dbReference>
<evidence type="ECO:0000256" key="8">
    <source>
        <dbReference type="ARBA" id="ARBA00048787"/>
    </source>
</evidence>
<dbReference type="GO" id="GO:0006154">
    <property type="term" value="P:adenosine catabolic process"/>
    <property type="evidence" value="ECO:0000318"/>
    <property type="project" value="GO_Central"/>
</dbReference>
<dbReference type="GO" id="GO:0004000">
    <property type="term" value="F:adenosine deaminase activity"/>
    <property type="evidence" value="ECO:0000318"/>
    <property type="project" value="GO_Central"/>
</dbReference>
<organism evidence="12 13">
    <name type="scientific">Ornithorhynchus anatinus</name>
    <name type="common">Duckbill platypus</name>
    <dbReference type="NCBI Taxonomy" id="9258"/>
    <lineage>
        <taxon>Eukaryota</taxon>
        <taxon>Metazoa</taxon>
        <taxon>Chordata</taxon>
        <taxon>Craniata</taxon>
        <taxon>Vertebrata</taxon>
        <taxon>Euteleostomi</taxon>
        <taxon>Mammalia</taxon>
        <taxon>Monotremata</taxon>
        <taxon>Ornithorhynchidae</taxon>
        <taxon>Ornithorhynchus</taxon>
    </lineage>
</organism>
<dbReference type="InterPro" id="IPR001365">
    <property type="entry name" value="A_deaminase_dom"/>
</dbReference>
<comment type="cofactor">
    <cofactor evidence="1">
        <name>Zn(2+)</name>
        <dbReference type="ChEBI" id="CHEBI:29105"/>
    </cofactor>
</comment>
<dbReference type="GeneTree" id="ENSGT00950000183113"/>
<dbReference type="CDD" id="cd00443">
    <property type="entry name" value="ADA_AMPD"/>
    <property type="match status" value="1"/>
</dbReference>
<dbReference type="SUPFAM" id="SSF51556">
    <property type="entry name" value="Metallo-dependent hydrolases"/>
    <property type="match status" value="1"/>
</dbReference>
<evidence type="ECO:0000256" key="6">
    <source>
        <dbReference type="ARBA" id="ARBA00022833"/>
    </source>
</evidence>
<keyword evidence="7" id="KW-0546">Nucleotide metabolism</keyword>
<dbReference type="InterPro" id="IPR006330">
    <property type="entry name" value="Ado/ade_deaminase"/>
</dbReference>
<evidence type="ECO:0000313" key="13">
    <source>
        <dbReference type="Proteomes" id="UP000002279"/>
    </source>
</evidence>
<evidence type="ECO:0000256" key="3">
    <source>
        <dbReference type="ARBA" id="ARBA00011245"/>
    </source>
</evidence>
<gene>
    <name evidence="12" type="primary">MAPDA</name>
</gene>
<protein>
    <recommendedName>
        <fullName evidence="9">N6-Methyl-AMP deaminase</fullName>
    </recommendedName>
    <alternativeName>
        <fullName evidence="10">Adenosine deaminase-like protein</fullName>
    </alternativeName>
</protein>
<dbReference type="Proteomes" id="UP000002279">
    <property type="component" value="Unplaced"/>
</dbReference>
<dbReference type="PANTHER" id="PTHR11409">
    <property type="entry name" value="ADENOSINE DEAMINASE"/>
    <property type="match status" value="1"/>
</dbReference>
<keyword evidence="6" id="KW-0862">Zinc</keyword>
<dbReference type="FunCoup" id="A0A6I8NF53">
    <property type="interactions" value="872"/>
</dbReference>
<comment type="similarity">
    <text evidence="2">Belongs to the metallo-dependent hydrolases superfamily. Adenosine and AMP deaminases family.</text>
</comment>
<evidence type="ECO:0000259" key="11">
    <source>
        <dbReference type="Pfam" id="PF00962"/>
    </source>
</evidence>
<proteinExistence type="inferred from homology"/>
<dbReference type="GO" id="GO:0009117">
    <property type="term" value="P:nucleotide metabolic process"/>
    <property type="evidence" value="ECO:0007669"/>
    <property type="project" value="UniProtKB-KW"/>
</dbReference>
<dbReference type="GO" id="GO:0046103">
    <property type="term" value="P:inosine biosynthetic process"/>
    <property type="evidence" value="ECO:0000318"/>
    <property type="project" value="GO_Central"/>
</dbReference>
<evidence type="ECO:0000313" key="12">
    <source>
        <dbReference type="Ensembl" id="ENSOANP00000039369.1"/>
    </source>
</evidence>
<dbReference type="Ensembl" id="ENSOANT00000067575.1">
    <property type="protein sequence ID" value="ENSOANP00000039369.1"/>
    <property type="gene ID" value="ENSOANG00000038255.1"/>
</dbReference>
<dbReference type="Gene3D" id="3.20.20.140">
    <property type="entry name" value="Metal-dependent hydrolases"/>
    <property type="match status" value="1"/>
</dbReference>
<dbReference type="GO" id="GO:0046872">
    <property type="term" value="F:metal ion binding"/>
    <property type="evidence" value="ECO:0007669"/>
    <property type="project" value="UniProtKB-KW"/>
</dbReference>
<sequence length="354" mass="39902">PPMADEERQPRRDPFYSEMPKVELHAHLNGSISSATMKKLIALKPHLKIQDGMPVDKEDGTLEEYFRMFQLIHQITNRTEDVLMVTKDVIKEFADDGVKYLELRSTPRGEITTGMTKRTYVEAVLEGIKQSKEENLDIDVRYLMAVDRRGGPAVARETVKLAEEFFLSTDDTVLGLDLSGDPTVGHGEDFFEPLLQAKKAGLKLALHLAEIPGLEKETQVLLGLPPDRIGHGTFLHRCAGAGPSLTELVRRHRIPIEFCLTSNVRSRTVPSYDRHHFGFWYGVAHPSVICTDDKGIFDTRLSREYQLAAENFRLSQAQAWDLSYKSIDCIFASGGVKAELRKKWSRLKPGPLSD</sequence>
<dbReference type="InterPro" id="IPR032466">
    <property type="entry name" value="Metal_Hydrolase"/>
</dbReference>